<feature type="active site" description="Nucleophile" evidence="4">
    <location>
        <position position="45"/>
    </location>
</feature>
<feature type="short sequence motif" description="GXSXG" evidence="4">
    <location>
        <begin position="43"/>
        <end position="47"/>
    </location>
</feature>
<keyword evidence="2 4" id="KW-0442">Lipid degradation</keyword>
<proteinExistence type="predicted"/>
<keyword evidence="1 4" id="KW-0378">Hydrolase</keyword>
<dbReference type="GO" id="GO:0016042">
    <property type="term" value="P:lipid catabolic process"/>
    <property type="evidence" value="ECO:0007669"/>
    <property type="project" value="UniProtKB-UniRule"/>
</dbReference>
<evidence type="ECO:0000256" key="3">
    <source>
        <dbReference type="ARBA" id="ARBA00023098"/>
    </source>
</evidence>
<name>A0A4T0V6H0_9NEIS</name>
<dbReference type="AlphaFoldDB" id="A0A4T0V6H0"/>
<dbReference type="EMBL" id="STGJ01000001">
    <property type="protein sequence ID" value="TIC87239.1"/>
    <property type="molecule type" value="Genomic_DNA"/>
</dbReference>
<feature type="domain" description="PNPLA" evidence="5">
    <location>
        <begin position="7"/>
        <end position="225"/>
    </location>
</feature>
<dbReference type="InterPro" id="IPR016035">
    <property type="entry name" value="Acyl_Trfase/lysoPLipase"/>
</dbReference>
<dbReference type="PANTHER" id="PTHR14226:SF57">
    <property type="entry name" value="BLR7027 PROTEIN"/>
    <property type="match status" value="1"/>
</dbReference>
<evidence type="ECO:0000256" key="2">
    <source>
        <dbReference type="ARBA" id="ARBA00022963"/>
    </source>
</evidence>
<accession>A0A4T0V6H0</accession>
<dbReference type="InterPro" id="IPR050301">
    <property type="entry name" value="NTE"/>
</dbReference>
<evidence type="ECO:0000313" key="7">
    <source>
        <dbReference type="Proteomes" id="UP000308891"/>
    </source>
</evidence>
<protein>
    <submittedName>
        <fullName evidence="6">Patatin family protein</fullName>
    </submittedName>
</protein>
<comment type="caution">
    <text evidence="6">The sequence shown here is derived from an EMBL/GenBank/DDBJ whole genome shotgun (WGS) entry which is preliminary data.</text>
</comment>
<evidence type="ECO:0000256" key="4">
    <source>
        <dbReference type="PROSITE-ProRule" id="PRU01161"/>
    </source>
</evidence>
<dbReference type="Gene3D" id="3.40.1090.10">
    <property type="entry name" value="Cytosolic phospholipase A2 catalytic domain"/>
    <property type="match status" value="2"/>
</dbReference>
<dbReference type="SUPFAM" id="SSF52151">
    <property type="entry name" value="FabD/lysophospholipase-like"/>
    <property type="match status" value="1"/>
</dbReference>
<dbReference type="PANTHER" id="PTHR14226">
    <property type="entry name" value="NEUROPATHY TARGET ESTERASE/SWISS CHEESE D.MELANOGASTER"/>
    <property type="match status" value="1"/>
</dbReference>
<dbReference type="InterPro" id="IPR002641">
    <property type="entry name" value="PNPLA_dom"/>
</dbReference>
<organism evidence="6 7">
    <name type="scientific">Crenobacter intestini</name>
    <dbReference type="NCBI Taxonomy" id="2563443"/>
    <lineage>
        <taxon>Bacteria</taxon>
        <taxon>Pseudomonadati</taxon>
        <taxon>Pseudomonadota</taxon>
        <taxon>Betaproteobacteria</taxon>
        <taxon>Neisseriales</taxon>
        <taxon>Neisseriaceae</taxon>
        <taxon>Crenobacter</taxon>
    </lineage>
</organism>
<keyword evidence="7" id="KW-1185">Reference proteome</keyword>
<evidence type="ECO:0000259" key="5">
    <source>
        <dbReference type="PROSITE" id="PS51635"/>
    </source>
</evidence>
<dbReference type="RefSeq" id="WP_136551250.1">
    <property type="nucleotide sequence ID" value="NZ_STGJ01000001.1"/>
</dbReference>
<dbReference type="GO" id="GO:0016787">
    <property type="term" value="F:hydrolase activity"/>
    <property type="evidence" value="ECO:0007669"/>
    <property type="project" value="UniProtKB-UniRule"/>
</dbReference>
<gene>
    <name evidence="6" type="ORF">E5K04_02125</name>
</gene>
<feature type="short sequence motif" description="DGA/G" evidence="4">
    <location>
        <begin position="212"/>
        <end position="214"/>
    </location>
</feature>
<sequence>MSEIAIALAGGGPLGAIYEIGACAALAESVEGLDFSRVDTFVGVSSGAIVSSILANGIGPHRLARILISDDAAIAFEPSTLLRPALGEYARRAAMLPGLLADTLAEQLGAPSQRGVFESLARLTRALPTGLFDGAEIDRILGELFSRDGMSNDFRTLKRKLFVVATDLDAGRAVAFGSPGFEHVPISRAVQASSALPGLFPPVEIDGRSYVDGALIKTLHASVALREGARLVLCVNPLVPYNAPVAGADEEHLETRGLPAVLSQTFRAIIHSRMHTGLARYRHEYPDADVVLFEPARDNAQVFFANVFSYRDRRRLCEHAYQHTRTDLYRRRHTLAPLFEGHGLRLDLAAITDSTRTLLFPRPDNLKATLGQLDGTLSRLSRLLDPAGR</sequence>
<reference evidence="6 7" key="1">
    <citation type="submission" date="2019-04" db="EMBL/GenBank/DDBJ databases">
        <title>Crenobacter sp. nov.</title>
        <authorList>
            <person name="Shi S."/>
        </authorList>
    </citation>
    <scope>NUCLEOTIDE SEQUENCE [LARGE SCALE GENOMIC DNA]</scope>
    <source>
        <strain evidence="6 7">GY 70310</strain>
    </source>
</reference>
<dbReference type="Pfam" id="PF01734">
    <property type="entry name" value="Patatin"/>
    <property type="match status" value="1"/>
</dbReference>
<evidence type="ECO:0000313" key="6">
    <source>
        <dbReference type="EMBL" id="TIC87239.1"/>
    </source>
</evidence>
<dbReference type="Proteomes" id="UP000308891">
    <property type="component" value="Unassembled WGS sequence"/>
</dbReference>
<keyword evidence="3 4" id="KW-0443">Lipid metabolism</keyword>
<evidence type="ECO:0000256" key="1">
    <source>
        <dbReference type="ARBA" id="ARBA00022801"/>
    </source>
</evidence>
<feature type="active site" description="Proton acceptor" evidence="4">
    <location>
        <position position="212"/>
    </location>
</feature>
<dbReference type="PROSITE" id="PS51635">
    <property type="entry name" value="PNPLA"/>
    <property type="match status" value="1"/>
</dbReference>
<dbReference type="OrthoDB" id="5290098at2"/>
<comment type="caution">
    <text evidence="4">Lacks conserved residue(s) required for the propagation of feature annotation.</text>
</comment>